<protein>
    <submittedName>
        <fullName evidence="6">HDL161Wp</fullName>
    </submittedName>
</protein>
<dbReference type="Proteomes" id="UP000243052">
    <property type="component" value="Chromosome iv"/>
</dbReference>
<dbReference type="AlphaFoldDB" id="A0A109UZC6"/>
<dbReference type="GO" id="GO:0019878">
    <property type="term" value="P:lysine biosynthetic process via aminoadipic acid"/>
    <property type="evidence" value="ECO:0007669"/>
    <property type="project" value="TreeGrafter"/>
</dbReference>
<evidence type="ECO:0000259" key="4">
    <source>
        <dbReference type="Pfam" id="PF03435"/>
    </source>
</evidence>
<dbReference type="InterPro" id="IPR051168">
    <property type="entry name" value="AASS"/>
</dbReference>
<dbReference type="RefSeq" id="XP_017987579.1">
    <property type="nucleotide sequence ID" value="XM_018131843.1"/>
</dbReference>
<sequence length="447" mass="49284">MTQKVLVIGSGFVSSPIVEELAGEENISVTVASRSIGNARELADKFNCNAIALDATNADALDAALADHDIVISLIPYVYHEGVVRSAIRQKKNVVTTSYISDALKALEPEIIEAGITVMNEIGLDPGIDHLYAVKTIDEVHRAGGKIKSFISYCGGLPAPDAKNNPFGYKLSWSCRGFLLSLLNSARYLKNGKIETIAAEDLMASSEPFKVTEELQFECYPNRDSTKFKELYQIPEAETFIRGTLKFPEFMPLAKGLLDLGMFDQKQNPIFASEAQWKDAFAQYVGAASSSKEDLEAAIDAKLQFKNQEERQHFIGACEWIGFFSDIPISPRGTALDVLSARLETLMQYKEGERDMICLQHVFGIEWADGSTETRKSTMVTYGEPNGYKTMATAVSYPCFIATKLVLDGTIKGPGLLAPYSPEINDPIMKELKERYGIFLEETTVDA</sequence>
<dbReference type="FunFam" id="3.40.50.720:FF:000072">
    <property type="entry name" value="Saccharopine dehydrogenase [NADP(+), L-glutamate-forming]"/>
    <property type="match status" value="1"/>
</dbReference>
<evidence type="ECO:0000313" key="6">
    <source>
        <dbReference type="EMBL" id="AMD20583.1"/>
    </source>
</evidence>
<dbReference type="STRING" id="45286.A0A109UZC6"/>
<dbReference type="InterPro" id="IPR036291">
    <property type="entry name" value="NAD(P)-bd_dom_sf"/>
</dbReference>
<organism evidence="6 7">
    <name type="scientific">Eremothecium sinecaudum</name>
    <dbReference type="NCBI Taxonomy" id="45286"/>
    <lineage>
        <taxon>Eukaryota</taxon>
        <taxon>Fungi</taxon>
        <taxon>Dikarya</taxon>
        <taxon>Ascomycota</taxon>
        <taxon>Saccharomycotina</taxon>
        <taxon>Saccharomycetes</taxon>
        <taxon>Saccharomycetales</taxon>
        <taxon>Saccharomycetaceae</taxon>
        <taxon>Eremothecium</taxon>
    </lineage>
</organism>
<dbReference type="FunFam" id="3.30.360.10:FF:000008">
    <property type="entry name" value="Alpha-aminoadipic semialdehyde synthase, mitochondrial"/>
    <property type="match status" value="1"/>
</dbReference>
<dbReference type="Gene3D" id="3.30.360.10">
    <property type="entry name" value="Dihydrodipicolinate Reductase, domain 2"/>
    <property type="match status" value="1"/>
</dbReference>
<gene>
    <name evidence="6" type="ORF">AW171_hschr42482</name>
</gene>
<dbReference type="InterPro" id="IPR032095">
    <property type="entry name" value="Sacchrp_dh-like_C"/>
</dbReference>
<dbReference type="GO" id="GO:0005737">
    <property type="term" value="C:cytoplasm"/>
    <property type="evidence" value="ECO:0007669"/>
    <property type="project" value="TreeGrafter"/>
</dbReference>
<dbReference type="EMBL" id="CP014244">
    <property type="protein sequence ID" value="AMD20583.1"/>
    <property type="molecule type" value="Genomic_DNA"/>
</dbReference>
<evidence type="ECO:0000256" key="2">
    <source>
        <dbReference type="ARBA" id="ARBA00023002"/>
    </source>
</evidence>
<dbReference type="InterPro" id="IPR005097">
    <property type="entry name" value="Sacchrp_dh_NADP-bd"/>
</dbReference>
<dbReference type="OrthoDB" id="10059875at2759"/>
<reference evidence="6 7" key="1">
    <citation type="submission" date="2016-01" db="EMBL/GenBank/DDBJ databases">
        <title>Genome sequence of the yeast Holleya sinecauda.</title>
        <authorList>
            <person name="Dietrich F.S."/>
        </authorList>
    </citation>
    <scope>NUCLEOTIDE SEQUENCE [LARGE SCALE GENOMIC DNA]</scope>
    <source>
        <strain evidence="6 7">ATCC 58844</strain>
    </source>
</reference>
<evidence type="ECO:0000256" key="1">
    <source>
        <dbReference type="ARBA" id="ARBA00022857"/>
    </source>
</evidence>
<feature type="domain" description="Saccharopine dehydrogenase-like C-terminal" evidence="5">
    <location>
        <begin position="123"/>
        <end position="438"/>
    </location>
</feature>
<keyword evidence="2" id="KW-0560">Oxidoreductase</keyword>
<evidence type="ECO:0000313" key="7">
    <source>
        <dbReference type="Proteomes" id="UP000243052"/>
    </source>
</evidence>
<dbReference type="GeneID" id="28723835"/>
<dbReference type="Gene3D" id="1.10.1870.10">
    <property type="entry name" value="Domain 3, Saccharopine reductase"/>
    <property type="match status" value="1"/>
</dbReference>
<dbReference type="GO" id="GO:0004753">
    <property type="term" value="F:saccharopine dehydrogenase activity"/>
    <property type="evidence" value="ECO:0007669"/>
    <property type="project" value="TreeGrafter"/>
</dbReference>
<evidence type="ECO:0000256" key="3">
    <source>
        <dbReference type="ARBA" id="ARBA00023154"/>
    </source>
</evidence>
<dbReference type="PANTHER" id="PTHR11133:SF22">
    <property type="entry name" value="ALPHA-AMINOADIPIC SEMIALDEHYDE SYNTHASE, MITOCHONDRIAL"/>
    <property type="match status" value="1"/>
</dbReference>
<dbReference type="Pfam" id="PF16653">
    <property type="entry name" value="Sacchrp_dh_C"/>
    <property type="match status" value="1"/>
</dbReference>
<dbReference type="SUPFAM" id="SSF51735">
    <property type="entry name" value="NAD(P)-binding Rossmann-fold domains"/>
    <property type="match status" value="1"/>
</dbReference>
<name>A0A109UZC6_9SACH</name>
<keyword evidence="7" id="KW-1185">Reference proteome</keyword>
<dbReference type="PANTHER" id="PTHR11133">
    <property type="entry name" value="SACCHAROPINE DEHYDROGENASE"/>
    <property type="match status" value="1"/>
</dbReference>
<accession>A0A109UZC6</accession>
<keyword evidence="3" id="KW-0457">Lysine biosynthesis</keyword>
<keyword evidence="1" id="KW-0521">NADP</keyword>
<evidence type="ECO:0000259" key="5">
    <source>
        <dbReference type="Pfam" id="PF16653"/>
    </source>
</evidence>
<dbReference type="Gene3D" id="3.40.50.720">
    <property type="entry name" value="NAD(P)-binding Rossmann-like Domain"/>
    <property type="match status" value="1"/>
</dbReference>
<dbReference type="Pfam" id="PF03435">
    <property type="entry name" value="Sacchrp_dh_NADP"/>
    <property type="match status" value="1"/>
</dbReference>
<proteinExistence type="predicted"/>
<feature type="domain" description="Saccharopine dehydrogenase NADP binding" evidence="4">
    <location>
        <begin position="5"/>
        <end position="119"/>
    </location>
</feature>
<dbReference type="SUPFAM" id="SSF55347">
    <property type="entry name" value="Glyceraldehyde-3-phosphate dehydrogenase-like, C-terminal domain"/>
    <property type="match status" value="1"/>
</dbReference>
<keyword evidence="3" id="KW-0028">Amino-acid biosynthesis</keyword>